<proteinExistence type="predicted"/>
<sequence length="469" mass="49233">MALTRIKSSNIADETVVAADLADGSITDAKIQTGISSSKLTGNLPAVSGAALTNLTSANLTGALPAISGANLSGVSTDTSAMENNIAILAFKTQSANNLAKFNLVDQVIDEYKDDTGLGTQTDVDRTGSTAADGYISSVGSATVVNTWTVEFNIRIPDTSGAAAGTMLFDIRDNANVKRVILYTASGNLYFVVNGVSGSLTTLSNYLADDTWGWMAMTRDSSRNIRFYLGSGTSSAANRCVLSNVTEVPGDLNGMKVMFGAYNANGTPTGYWFKGQMDEIRISKTARYTGTGNAAYPSHPFVSDSDTLLLLNAETAGGGSFADKSSFNRTVTNPNNWVTVGSSALAHTGTYGYNFDTSNNEYLQVNNYDDLEFTDTRVDSIVSATGTLISTANTALSAPTTGDICMLIENASGTATLNTDLKAYVSRNGGTGWDQATLVDKGSWGTNKKIVSANNVAFSNSASGTDMRY</sequence>
<dbReference type="InterPro" id="IPR013320">
    <property type="entry name" value="ConA-like_dom_sf"/>
</dbReference>
<dbReference type="Gene3D" id="2.60.120.200">
    <property type="match status" value="1"/>
</dbReference>
<name>A0A382F9U8_9ZZZZ</name>
<reference evidence="1" key="1">
    <citation type="submission" date="2018-05" db="EMBL/GenBank/DDBJ databases">
        <authorList>
            <person name="Lanie J.A."/>
            <person name="Ng W.-L."/>
            <person name="Kazmierczak K.M."/>
            <person name="Andrzejewski T.M."/>
            <person name="Davidsen T.M."/>
            <person name="Wayne K.J."/>
            <person name="Tettelin H."/>
            <person name="Glass J.I."/>
            <person name="Rusch D."/>
            <person name="Podicherti R."/>
            <person name="Tsui H.-C.T."/>
            <person name="Winkler M.E."/>
        </authorList>
    </citation>
    <scope>NUCLEOTIDE SEQUENCE</scope>
</reference>
<evidence type="ECO:0000313" key="1">
    <source>
        <dbReference type="EMBL" id="SVB58983.1"/>
    </source>
</evidence>
<gene>
    <name evidence="1" type="ORF">METZ01_LOCUS211837</name>
</gene>
<dbReference type="SUPFAM" id="SSF49899">
    <property type="entry name" value="Concanavalin A-like lectins/glucanases"/>
    <property type="match status" value="1"/>
</dbReference>
<accession>A0A382F9U8</accession>
<feature type="non-terminal residue" evidence="1">
    <location>
        <position position="1"/>
    </location>
</feature>
<protein>
    <submittedName>
        <fullName evidence="1">Uncharacterized protein</fullName>
    </submittedName>
</protein>
<organism evidence="1">
    <name type="scientific">marine metagenome</name>
    <dbReference type="NCBI Taxonomy" id="408172"/>
    <lineage>
        <taxon>unclassified sequences</taxon>
        <taxon>metagenomes</taxon>
        <taxon>ecological metagenomes</taxon>
    </lineage>
</organism>
<dbReference type="EMBL" id="UINC01048449">
    <property type="protein sequence ID" value="SVB58983.1"/>
    <property type="molecule type" value="Genomic_DNA"/>
</dbReference>
<feature type="non-terminal residue" evidence="1">
    <location>
        <position position="469"/>
    </location>
</feature>
<dbReference type="AlphaFoldDB" id="A0A382F9U8"/>